<name>A0A3N1DBJ5_9ACTN</name>
<dbReference type="CDD" id="cd16936">
    <property type="entry name" value="HATPase_RsbW-like"/>
    <property type="match status" value="1"/>
</dbReference>
<dbReference type="InterPro" id="IPR050267">
    <property type="entry name" value="Anti-sigma-factor_SerPK"/>
</dbReference>
<protein>
    <submittedName>
        <fullName evidence="3">Anti-sigma regulatory factor (Ser/Thr protein kinase)</fullName>
    </submittedName>
</protein>
<organism evidence="3 4">
    <name type="scientific">Actinocorallia herbida</name>
    <dbReference type="NCBI Taxonomy" id="58109"/>
    <lineage>
        <taxon>Bacteria</taxon>
        <taxon>Bacillati</taxon>
        <taxon>Actinomycetota</taxon>
        <taxon>Actinomycetes</taxon>
        <taxon>Streptosporangiales</taxon>
        <taxon>Thermomonosporaceae</taxon>
        <taxon>Actinocorallia</taxon>
    </lineage>
</organism>
<keyword evidence="1" id="KW-0808">Transferase</keyword>
<dbReference type="Gene3D" id="3.30.565.10">
    <property type="entry name" value="Histidine kinase-like ATPase, C-terminal domain"/>
    <property type="match status" value="1"/>
</dbReference>
<reference evidence="3 4" key="1">
    <citation type="submission" date="2018-11" db="EMBL/GenBank/DDBJ databases">
        <title>Sequencing the genomes of 1000 actinobacteria strains.</title>
        <authorList>
            <person name="Klenk H.-P."/>
        </authorList>
    </citation>
    <scope>NUCLEOTIDE SEQUENCE [LARGE SCALE GENOMIC DNA]</scope>
    <source>
        <strain evidence="3 4">DSM 44254</strain>
    </source>
</reference>
<evidence type="ECO:0000259" key="2">
    <source>
        <dbReference type="Pfam" id="PF13581"/>
    </source>
</evidence>
<evidence type="ECO:0000256" key="1">
    <source>
        <dbReference type="ARBA" id="ARBA00022527"/>
    </source>
</evidence>
<dbReference type="Pfam" id="PF13581">
    <property type="entry name" value="HATPase_c_2"/>
    <property type="match status" value="1"/>
</dbReference>
<dbReference type="SUPFAM" id="SSF55874">
    <property type="entry name" value="ATPase domain of HSP90 chaperone/DNA topoisomerase II/histidine kinase"/>
    <property type="match status" value="1"/>
</dbReference>
<keyword evidence="4" id="KW-1185">Reference proteome</keyword>
<keyword evidence="1" id="KW-0418">Kinase</keyword>
<dbReference type="InterPro" id="IPR003594">
    <property type="entry name" value="HATPase_dom"/>
</dbReference>
<proteinExistence type="predicted"/>
<keyword evidence="1" id="KW-0723">Serine/threonine-protein kinase</keyword>
<evidence type="ECO:0000313" key="3">
    <source>
        <dbReference type="EMBL" id="ROO90891.1"/>
    </source>
</evidence>
<dbReference type="Proteomes" id="UP000272400">
    <property type="component" value="Unassembled WGS sequence"/>
</dbReference>
<gene>
    <name evidence="3" type="ORF">EDD29_8632</name>
</gene>
<dbReference type="RefSeq" id="WP_246053700.1">
    <property type="nucleotide sequence ID" value="NZ_RJKE01000001.1"/>
</dbReference>
<dbReference type="AlphaFoldDB" id="A0A3N1DBJ5"/>
<dbReference type="GO" id="GO:0004674">
    <property type="term" value="F:protein serine/threonine kinase activity"/>
    <property type="evidence" value="ECO:0007669"/>
    <property type="project" value="UniProtKB-KW"/>
</dbReference>
<evidence type="ECO:0000313" key="4">
    <source>
        <dbReference type="Proteomes" id="UP000272400"/>
    </source>
</evidence>
<accession>A0A3N1DBJ5</accession>
<dbReference type="PANTHER" id="PTHR35526:SF3">
    <property type="entry name" value="ANTI-SIGMA-F FACTOR RSBW"/>
    <property type="match status" value="1"/>
</dbReference>
<comment type="caution">
    <text evidence="3">The sequence shown here is derived from an EMBL/GenBank/DDBJ whole genome shotgun (WGS) entry which is preliminary data.</text>
</comment>
<dbReference type="EMBL" id="RJKE01000001">
    <property type="protein sequence ID" value="ROO90891.1"/>
    <property type="molecule type" value="Genomic_DNA"/>
</dbReference>
<sequence>MTVGRWSRMFDGDAAELVNARRFVRDVAAGHEAGALYRAVLAMNEFATNAIQHTVSGLPGGRFVVEVERFDDSIKVGVVDFGALTCPVAADWDDESEDGRGLAMVAKLADKWGVDEVRVGRRVWAVFPDDPEEGAVAGGV</sequence>
<dbReference type="InterPro" id="IPR036890">
    <property type="entry name" value="HATPase_C_sf"/>
</dbReference>
<dbReference type="PANTHER" id="PTHR35526">
    <property type="entry name" value="ANTI-SIGMA-F FACTOR RSBW-RELATED"/>
    <property type="match status" value="1"/>
</dbReference>
<feature type="domain" description="Histidine kinase/HSP90-like ATPase" evidence="2">
    <location>
        <begin position="13"/>
        <end position="126"/>
    </location>
</feature>